<dbReference type="InterPro" id="IPR027417">
    <property type="entry name" value="P-loop_NTPase"/>
</dbReference>
<proteinExistence type="predicted"/>
<protein>
    <submittedName>
        <fullName evidence="1">Uncharacterized protein</fullName>
    </submittedName>
</protein>
<dbReference type="Gene3D" id="3.40.50.300">
    <property type="entry name" value="P-loop containing nucleotide triphosphate hydrolases"/>
    <property type="match status" value="1"/>
</dbReference>
<organism evidence="1 2">
    <name type="scientific">Candidatus Dojkabacteria bacterium CG_4_10_14_0_2_um_filter_Dojkabacteria_WS6_41_15</name>
    <dbReference type="NCBI Taxonomy" id="2014249"/>
    <lineage>
        <taxon>Bacteria</taxon>
        <taxon>Candidatus Dojkabacteria</taxon>
    </lineage>
</organism>
<name>A0A2M7W337_9BACT</name>
<evidence type="ECO:0000313" key="1">
    <source>
        <dbReference type="EMBL" id="PJA15701.1"/>
    </source>
</evidence>
<reference evidence="2" key="1">
    <citation type="submission" date="2017-09" db="EMBL/GenBank/DDBJ databases">
        <title>Depth-based differentiation of microbial function through sediment-hosted aquifers and enrichment of novel symbionts in the deep terrestrial subsurface.</title>
        <authorList>
            <person name="Probst A.J."/>
            <person name="Ladd B."/>
            <person name="Jarett J.K."/>
            <person name="Geller-Mcgrath D.E."/>
            <person name="Sieber C.M.K."/>
            <person name="Emerson J.B."/>
            <person name="Anantharaman K."/>
            <person name="Thomas B.C."/>
            <person name="Malmstrom R."/>
            <person name="Stieglmeier M."/>
            <person name="Klingl A."/>
            <person name="Woyke T."/>
            <person name="Ryan C.M."/>
            <person name="Banfield J.F."/>
        </authorList>
    </citation>
    <scope>NUCLEOTIDE SEQUENCE [LARGE SCALE GENOMIC DNA]</scope>
</reference>
<accession>A0A2M7W337</accession>
<sequence>MKIIAKLYSSVEVGQIIVDTVHDIAGKMAADGVSTPEKKSLVMREWAEDLLPQVEDVVVEEVVRRQVQGITLSIWIGPPGSGKGTNIETVELLGKLYAEVVSQGGARLLDEPFHSLLLQFSVDRAAINTGTKGMFNRPDGEYVPLFGDLVPIIGKHVADGGFVPDDLVSVLVELMLLYRLTQNAHRIQIDLWPRTGPQFAMFSRLGQKIKQKSGKLTNEVVIIKVLDAASLQEVRTKPLEFAVESRNIAQSIKKEVESMWYVEAFEKGATIQDPQERFAIENTGLAKLFTVLEQKHTSDVCGIVLEELRTVCNRMAFRFNLIVRDNQIPRPDEYPLSIIRRLAVYTGETSPAFLEAVADSAGNSGYYVVSSAGTPEEVINDLLDTLAGVASANERWSKVKEFAGEIAVTLVHRKELIVGELLQRLGGIINS</sequence>
<comment type="caution">
    <text evidence="1">The sequence shown here is derived from an EMBL/GenBank/DDBJ whole genome shotgun (WGS) entry which is preliminary data.</text>
</comment>
<evidence type="ECO:0000313" key="2">
    <source>
        <dbReference type="Proteomes" id="UP000228952"/>
    </source>
</evidence>
<dbReference type="AlphaFoldDB" id="A0A2M7W337"/>
<dbReference type="Proteomes" id="UP000228952">
    <property type="component" value="Unassembled WGS sequence"/>
</dbReference>
<gene>
    <name evidence="1" type="ORF">COX64_00415</name>
</gene>
<dbReference type="EMBL" id="PFQB01000010">
    <property type="protein sequence ID" value="PJA15701.1"/>
    <property type="molecule type" value="Genomic_DNA"/>
</dbReference>